<dbReference type="Gene3D" id="1.10.220.150">
    <property type="entry name" value="Arf GTPase activating protein"/>
    <property type="match status" value="1"/>
</dbReference>
<evidence type="ECO:0000313" key="9">
    <source>
        <dbReference type="Proteomes" id="UP001165120"/>
    </source>
</evidence>
<dbReference type="GO" id="GO:0005096">
    <property type="term" value="F:GTPase activator activity"/>
    <property type="evidence" value="ECO:0007669"/>
    <property type="project" value="UniProtKB-KW"/>
</dbReference>
<feature type="compositionally biased region" description="Acidic residues" evidence="6">
    <location>
        <begin position="386"/>
        <end position="396"/>
    </location>
</feature>
<proteinExistence type="predicted"/>
<gene>
    <name evidence="8" type="ORF">Cboi02_000231500</name>
</gene>
<dbReference type="PANTHER" id="PTHR46395:SF1">
    <property type="entry name" value="ADP-RIBOSYLATION FACTOR GTPASE-ACTIVATING PROTEIN 1"/>
    <property type="match status" value="1"/>
</dbReference>
<evidence type="ECO:0000256" key="4">
    <source>
        <dbReference type="ARBA" id="ARBA00022833"/>
    </source>
</evidence>
<dbReference type="EMBL" id="BSXN01000676">
    <property type="protein sequence ID" value="GME69442.1"/>
    <property type="molecule type" value="Genomic_DNA"/>
</dbReference>
<dbReference type="GO" id="GO:0000139">
    <property type="term" value="C:Golgi membrane"/>
    <property type="evidence" value="ECO:0007669"/>
    <property type="project" value="TreeGrafter"/>
</dbReference>
<dbReference type="CDD" id="cd08830">
    <property type="entry name" value="ArfGap_ArfGap1"/>
    <property type="match status" value="1"/>
</dbReference>
<feature type="region of interest" description="Disordered" evidence="6">
    <location>
        <begin position="351"/>
        <end position="396"/>
    </location>
</feature>
<dbReference type="FunFam" id="1.10.220.150:FF:000014">
    <property type="entry name" value="ADP-ribosylation factor GTPase-activating protein"/>
    <property type="match status" value="1"/>
</dbReference>
<reference evidence="8" key="1">
    <citation type="submission" date="2023-04" db="EMBL/GenBank/DDBJ databases">
        <title>Candida boidinii NBRC 10035.</title>
        <authorList>
            <person name="Ichikawa N."/>
            <person name="Sato H."/>
            <person name="Tonouchi N."/>
        </authorList>
    </citation>
    <scope>NUCLEOTIDE SEQUENCE</scope>
    <source>
        <strain evidence="8">NBRC 10035</strain>
    </source>
</reference>
<feature type="compositionally biased region" description="Polar residues" evidence="6">
    <location>
        <begin position="227"/>
        <end position="248"/>
    </location>
</feature>
<evidence type="ECO:0000256" key="6">
    <source>
        <dbReference type="SAM" id="MobiDB-lite"/>
    </source>
</evidence>
<organism evidence="8 9">
    <name type="scientific">Candida boidinii</name>
    <name type="common">Yeast</name>
    <dbReference type="NCBI Taxonomy" id="5477"/>
    <lineage>
        <taxon>Eukaryota</taxon>
        <taxon>Fungi</taxon>
        <taxon>Dikarya</taxon>
        <taxon>Ascomycota</taxon>
        <taxon>Saccharomycotina</taxon>
        <taxon>Pichiomycetes</taxon>
        <taxon>Pichiales</taxon>
        <taxon>Pichiaceae</taxon>
        <taxon>Ogataea</taxon>
        <taxon>Ogataea/Candida clade</taxon>
    </lineage>
</organism>
<dbReference type="GO" id="GO:0030100">
    <property type="term" value="P:regulation of endocytosis"/>
    <property type="evidence" value="ECO:0007669"/>
    <property type="project" value="TreeGrafter"/>
</dbReference>
<feature type="domain" description="Arf-GAP" evidence="7">
    <location>
        <begin position="12"/>
        <end position="128"/>
    </location>
</feature>
<keyword evidence="3 5" id="KW-0863">Zinc-finger</keyword>
<dbReference type="SMART" id="SM00105">
    <property type="entry name" value="ArfGap"/>
    <property type="match status" value="1"/>
</dbReference>
<dbReference type="PROSITE" id="PS50115">
    <property type="entry name" value="ARFGAP"/>
    <property type="match status" value="1"/>
</dbReference>
<dbReference type="Pfam" id="PF01412">
    <property type="entry name" value="ArfGap"/>
    <property type="match status" value="1"/>
</dbReference>
<name>A0A9W6T1P9_CANBO</name>
<feature type="region of interest" description="Disordered" evidence="6">
    <location>
        <begin position="132"/>
        <end position="248"/>
    </location>
</feature>
<feature type="compositionally biased region" description="Low complexity" evidence="6">
    <location>
        <begin position="141"/>
        <end position="184"/>
    </location>
</feature>
<accession>A0A9W6T1P9</accession>
<evidence type="ECO:0000259" key="7">
    <source>
        <dbReference type="PROSITE" id="PS50115"/>
    </source>
</evidence>
<comment type="caution">
    <text evidence="8">The sequence shown here is derived from an EMBL/GenBank/DDBJ whole genome shotgun (WGS) entry which is preliminary data.</text>
</comment>
<dbReference type="InterPro" id="IPR001164">
    <property type="entry name" value="ArfGAP_dom"/>
</dbReference>
<dbReference type="InterPro" id="IPR037278">
    <property type="entry name" value="ARFGAP/RecO"/>
</dbReference>
<keyword evidence="4" id="KW-0862">Zinc</keyword>
<keyword evidence="2" id="KW-0479">Metal-binding</keyword>
<dbReference type="SUPFAM" id="SSF57863">
    <property type="entry name" value="ArfGap/RecO-like zinc finger"/>
    <property type="match status" value="1"/>
</dbReference>
<keyword evidence="9" id="KW-1185">Reference proteome</keyword>
<keyword evidence="1" id="KW-0343">GTPase activation</keyword>
<evidence type="ECO:0000256" key="1">
    <source>
        <dbReference type="ARBA" id="ARBA00022468"/>
    </source>
</evidence>
<sequence>MAGDWSVDPDTRRKLLALQKQGGNKKCFDCQAPNPQWASPKFGIFICLECAGIHRGLGVHISFVRSITMDQFKEEELKRMDKGGNDNCKNYFESHGIDLSLPANLKYDNYVAEDYKQKLTCLIEDKEFIEPDHTGKTLPTKDSINNNKYNNIANNNNNNNSNNNNNNNRSYSDNSVSDQSLSSSRRGTPISSTQKQKNESFFATLGAANETRPTDLPPSQGGKYQGFGSSPAPSSRPQQGSLSGFTLESFQSDPVGTFSKGWGLFSSTVAKSVKEVNDTVITPGMQQLSQQDYTIQAKRAMEQFGQKVQETGVNLQNQLEKNGYLSANSLGNNQNNNQNNKFGQLFDGFGEQKSLLDDDDDQDTGAFGMQRPKERTKLSSAKSKEDDFDNDEWSNF</sequence>
<feature type="compositionally biased region" description="Polar residues" evidence="6">
    <location>
        <begin position="185"/>
        <end position="201"/>
    </location>
</feature>
<dbReference type="GO" id="GO:0032012">
    <property type="term" value="P:regulation of ARF protein signal transduction"/>
    <property type="evidence" value="ECO:0007669"/>
    <property type="project" value="TreeGrafter"/>
</dbReference>
<evidence type="ECO:0000256" key="5">
    <source>
        <dbReference type="PROSITE-ProRule" id="PRU00288"/>
    </source>
</evidence>
<evidence type="ECO:0000313" key="8">
    <source>
        <dbReference type="EMBL" id="GME69442.1"/>
    </source>
</evidence>
<dbReference type="PRINTS" id="PR00405">
    <property type="entry name" value="REVINTRACTNG"/>
</dbReference>
<dbReference type="GO" id="GO:0008270">
    <property type="term" value="F:zinc ion binding"/>
    <property type="evidence" value="ECO:0007669"/>
    <property type="project" value="UniProtKB-KW"/>
</dbReference>
<dbReference type="Proteomes" id="UP001165120">
    <property type="component" value="Unassembled WGS sequence"/>
</dbReference>
<evidence type="ECO:0000256" key="2">
    <source>
        <dbReference type="ARBA" id="ARBA00022723"/>
    </source>
</evidence>
<dbReference type="PANTHER" id="PTHR46395">
    <property type="entry name" value="ADP-RIBOSYLATION FACTOR GTPASE-ACTIVATING PROTEIN 1"/>
    <property type="match status" value="1"/>
</dbReference>
<protein>
    <submittedName>
        <fullName evidence="8">Unnamed protein product</fullName>
    </submittedName>
</protein>
<evidence type="ECO:0000256" key="3">
    <source>
        <dbReference type="ARBA" id="ARBA00022771"/>
    </source>
</evidence>
<dbReference type="AlphaFoldDB" id="A0A9W6T1P9"/>
<dbReference type="InterPro" id="IPR038508">
    <property type="entry name" value="ArfGAP_dom_sf"/>
</dbReference>
<feature type="compositionally biased region" description="Basic and acidic residues" evidence="6">
    <location>
        <begin position="371"/>
        <end position="385"/>
    </location>
</feature>